<proteinExistence type="inferred from homology"/>
<dbReference type="InterPro" id="IPR037038">
    <property type="entry name" value="HepT-like_sf"/>
</dbReference>
<keyword evidence="3" id="KW-0540">Nuclease</keyword>
<organism evidence="6 7">
    <name type="scientific">Methanoculleus marisnigri</name>
    <dbReference type="NCBI Taxonomy" id="2198"/>
    <lineage>
        <taxon>Archaea</taxon>
        <taxon>Methanobacteriati</taxon>
        <taxon>Methanobacteriota</taxon>
        <taxon>Stenosarchaea group</taxon>
        <taxon>Methanomicrobia</taxon>
        <taxon>Methanomicrobiales</taxon>
        <taxon>Methanomicrobiaceae</taxon>
        <taxon>Methanoculleus</taxon>
    </lineage>
</organism>
<dbReference type="Gene3D" id="1.20.120.580">
    <property type="entry name" value="bsu32300-like"/>
    <property type="match status" value="1"/>
</dbReference>
<dbReference type="PATRIC" id="fig|2198.3.peg.126"/>
<keyword evidence="2" id="KW-1277">Toxin-antitoxin system</keyword>
<comment type="similarity">
    <text evidence="5">Belongs to the HepT RNase toxin family.</text>
</comment>
<dbReference type="GO" id="GO:0110001">
    <property type="term" value="C:toxin-antitoxin complex"/>
    <property type="evidence" value="ECO:0007669"/>
    <property type="project" value="InterPro"/>
</dbReference>
<gene>
    <name evidence="6" type="ORF">XE10_2023</name>
</gene>
<evidence type="ECO:0008006" key="8">
    <source>
        <dbReference type="Google" id="ProtNLM"/>
    </source>
</evidence>
<evidence type="ECO:0000256" key="4">
    <source>
        <dbReference type="ARBA" id="ARBA00022801"/>
    </source>
</evidence>
<dbReference type="AlphaFoldDB" id="A0A101INX6"/>
<evidence type="ECO:0000256" key="1">
    <source>
        <dbReference type="ARBA" id="ARBA00022553"/>
    </source>
</evidence>
<dbReference type="EMBL" id="LGHE01000320">
    <property type="protein sequence ID" value="KUK98553.1"/>
    <property type="molecule type" value="Genomic_DNA"/>
</dbReference>
<dbReference type="PANTHER" id="PTHR33397">
    <property type="entry name" value="UPF0331 PROTEIN YUTE"/>
    <property type="match status" value="1"/>
</dbReference>
<evidence type="ECO:0000313" key="6">
    <source>
        <dbReference type="EMBL" id="KUK98553.1"/>
    </source>
</evidence>
<sequence length="143" mass="16659">MTGDVQYDIERIGSICSDIRRYLVDLEQLNIGYAGDLSDKRNFYAVSMILFSLLNRVLDLGNEVTIAHNLGIPKSYRDIFILLWKNGFIDEKCAKEMGRLVTYRNLLSHEYQGITPEKVFELTKKVNTIKKFARFMQEKVKEQ</sequence>
<keyword evidence="1" id="KW-0597">Phosphoprotein</keyword>
<dbReference type="InterPro" id="IPR052379">
    <property type="entry name" value="Type_VII_TA_RNase"/>
</dbReference>
<reference evidence="7" key="1">
    <citation type="journal article" date="2015" name="MBio">
        <title>Genome-Resolved Metagenomic Analysis Reveals Roles for Candidate Phyla and Other Microbial Community Members in Biogeochemical Transformations in Oil Reservoirs.</title>
        <authorList>
            <person name="Hu P."/>
            <person name="Tom L."/>
            <person name="Singh A."/>
            <person name="Thomas B.C."/>
            <person name="Baker B.J."/>
            <person name="Piceno Y.M."/>
            <person name="Andersen G.L."/>
            <person name="Banfield J.F."/>
        </authorList>
    </citation>
    <scope>NUCLEOTIDE SEQUENCE [LARGE SCALE GENOMIC DNA]</scope>
</reference>
<evidence type="ECO:0000256" key="2">
    <source>
        <dbReference type="ARBA" id="ARBA00022649"/>
    </source>
</evidence>
<accession>A0A101INX6</accession>
<dbReference type="NCBIfam" id="NF047751">
    <property type="entry name" value="HepT_toxin"/>
    <property type="match status" value="1"/>
</dbReference>
<keyword evidence="4" id="KW-0378">Hydrolase</keyword>
<protein>
    <recommendedName>
        <fullName evidence="8">DUF86 domain-containing protein</fullName>
    </recommendedName>
</protein>
<dbReference type="Pfam" id="PF01934">
    <property type="entry name" value="HepT-like"/>
    <property type="match status" value="1"/>
</dbReference>
<comment type="caution">
    <text evidence="6">The sequence shown here is derived from an EMBL/GenBank/DDBJ whole genome shotgun (WGS) entry which is preliminary data.</text>
</comment>
<evidence type="ECO:0000313" key="7">
    <source>
        <dbReference type="Proteomes" id="UP000054598"/>
    </source>
</evidence>
<evidence type="ECO:0000256" key="5">
    <source>
        <dbReference type="ARBA" id="ARBA00024207"/>
    </source>
</evidence>
<dbReference type="Proteomes" id="UP000054598">
    <property type="component" value="Unassembled WGS sequence"/>
</dbReference>
<dbReference type="InterPro" id="IPR008201">
    <property type="entry name" value="HepT-like"/>
</dbReference>
<dbReference type="PANTHER" id="PTHR33397:SF5">
    <property type="entry name" value="RNASE YUTE-RELATED"/>
    <property type="match status" value="1"/>
</dbReference>
<dbReference type="GO" id="GO:0004540">
    <property type="term" value="F:RNA nuclease activity"/>
    <property type="evidence" value="ECO:0007669"/>
    <property type="project" value="InterPro"/>
</dbReference>
<dbReference type="GO" id="GO:0016787">
    <property type="term" value="F:hydrolase activity"/>
    <property type="evidence" value="ECO:0007669"/>
    <property type="project" value="UniProtKB-KW"/>
</dbReference>
<name>A0A101INX6_9EURY</name>
<evidence type="ECO:0000256" key="3">
    <source>
        <dbReference type="ARBA" id="ARBA00022722"/>
    </source>
</evidence>